<gene>
    <name evidence="2" type="ORF">ERJ67_01295</name>
</gene>
<keyword evidence="1" id="KW-1133">Transmembrane helix</keyword>
<evidence type="ECO:0000313" key="3">
    <source>
        <dbReference type="Proteomes" id="UP000317990"/>
    </source>
</evidence>
<accession>A0A524RQW1</accession>
<dbReference type="EMBL" id="SRMO01000026">
    <property type="protein sequence ID" value="TGG96193.1"/>
    <property type="molecule type" value="Genomic_DNA"/>
</dbReference>
<reference evidence="2 3" key="1">
    <citation type="journal article" date="2019" name="mSystems">
        <title>Life at home and on the roam: Genomic adaptions reflect the dual lifestyle of an intracellular, facultative symbiont.</title>
        <authorList>
            <person name="Burgsdorf I."/>
        </authorList>
    </citation>
    <scope>NUCLEOTIDE SEQUENCE [LARGE SCALE GENOMIC DNA]</scope>
    <source>
        <strain evidence="2">277cV</strain>
    </source>
</reference>
<name>A0A524RQW1_9CHRO</name>
<keyword evidence="1" id="KW-0812">Transmembrane</keyword>
<evidence type="ECO:0000313" key="2">
    <source>
        <dbReference type="EMBL" id="TGG96193.1"/>
    </source>
</evidence>
<feature type="transmembrane region" description="Helical" evidence="1">
    <location>
        <begin position="27"/>
        <end position="45"/>
    </location>
</feature>
<evidence type="ECO:0000256" key="1">
    <source>
        <dbReference type="SAM" id="Phobius"/>
    </source>
</evidence>
<dbReference type="AlphaFoldDB" id="A0A524RQW1"/>
<proteinExistence type="predicted"/>
<dbReference type="Proteomes" id="UP000317990">
    <property type="component" value="Unassembled WGS sequence"/>
</dbReference>
<protein>
    <submittedName>
        <fullName evidence="2">Uncharacterized protein</fullName>
    </submittedName>
</protein>
<sequence length="62" mass="6280">MSELICDVADGLTAALALAALPQPTPALAGVVVLVATVTTTVILLDRDVPQRQDPAEPEDGG</sequence>
<keyword evidence="1" id="KW-0472">Membrane</keyword>
<comment type="caution">
    <text evidence="2">The sequence shown here is derived from an EMBL/GenBank/DDBJ whole genome shotgun (WGS) entry which is preliminary data.</text>
</comment>
<organism evidence="2 3">
    <name type="scientific">Aphanocapsa feldmannii 277cV</name>
    <dbReference type="NCBI Taxonomy" id="2507553"/>
    <lineage>
        <taxon>Bacteria</taxon>
        <taxon>Bacillati</taxon>
        <taxon>Cyanobacteriota</taxon>
        <taxon>Cyanophyceae</taxon>
        <taxon>Oscillatoriophycideae</taxon>
        <taxon>Chroococcales</taxon>
        <taxon>Microcystaceae</taxon>
        <taxon>Aphanocapsa</taxon>
    </lineage>
</organism>